<evidence type="ECO:0000256" key="1">
    <source>
        <dbReference type="ARBA" id="ARBA00023015"/>
    </source>
</evidence>
<sequence length="345" mass="36778">MTHTAGPGPENPSVTIRQVAARAGVSKSSVSRFLQGGTYLSDAAREAIQAAVDELGYRPNAMARSLTERRTHAIGAMVNDLRQPWFGDFLGGLGAALHHHGYYMVVGDTRVDRHMDERLIHTFLESQVDGIVLAGTMPVTHALSEAIELMPTVIAGSRDFDDSPVDVTTGDDAAAAALVMHHLFDLGHRRIAHLAGPDARSFAIRRDSYRDFMAAHGLGGNIMMESSDGTDLGGYDAGRRLLERGGTPPTAVFVSNDFAAAGLLTAAADLGLRIPTDLSVATIDNSFLSRSGTTPLTSVDTHSEEQGRLAGESIIRRILQPASPPQRSLVAPSLRVRRSTAAPAR</sequence>
<dbReference type="PANTHER" id="PTHR30146">
    <property type="entry name" value="LACI-RELATED TRANSCRIPTIONAL REPRESSOR"/>
    <property type="match status" value="1"/>
</dbReference>
<evidence type="ECO:0000256" key="4">
    <source>
        <dbReference type="SAM" id="MobiDB-lite"/>
    </source>
</evidence>
<dbReference type="InterPro" id="IPR046335">
    <property type="entry name" value="LacI/GalR-like_sensor"/>
</dbReference>
<dbReference type="Gene3D" id="3.40.50.2300">
    <property type="match status" value="2"/>
</dbReference>
<dbReference type="CDD" id="cd01392">
    <property type="entry name" value="HTH_LacI"/>
    <property type="match status" value="1"/>
</dbReference>
<dbReference type="Gene3D" id="1.10.260.40">
    <property type="entry name" value="lambda repressor-like DNA-binding domains"/>
    <property type="match status" value="1"/>
</dbReference>
<dbReference type="GO" id="GO:0000976">
    <property type="term" value="F:transcription cis-regulatory region binding"/>
    <property type="evidence" value="ECO:0007669"/>
    <property type="project" value="TreeGrafter"/>
</dbReference>
<dbReference type="EMBL" id="LT618793">
    <property type="protein sequence ID" value="SCQ74450.1"/>
    <property type="molecule type" value="Genomic_DNA"/>
</dbReference>
<dbReference type="OrthoDB" id="189006at2"/>
<evidence type="ECO:0000256" key="3">
    <source>
        <dbReference type="ARBA" id="ARBA00023163"/>
    </source>
</evidence>
<evidence type="ECO:0000313" key="6">
    <source>
        <dbReference type="Proteomes" id="UP000250080"/>
    </source>
</evidence>
<protein>
    <submittedName>
        <fullName evidence="5">DNA-binding transcriptional repressor of ribose metabolism</fullName>
    </submittedName>
</protein>
<dbReference type="InterPro" id="IPR010982">
    <property type="entry name" value="Lambda_DNA-bd_dom_sf"/>
</dbReference>
<accession>A0A0A8RTD6</accession>
<keyword evidence="2 5" id="KW-0238">DNA-binding</keyword>
<organism evidence="5 6">
    <name type="scientific">Propionibacterium freudenreichii</name>
    <dbReference type="NCBI Taxonomy" id="1744"/>
    <lineage>
        <taxon>Bacteria</taxon>
        <taxon>Bacillati</taxon>
        <taxon>Actinomycetota</taxon>
        <taxon>Actinomycetes</taxon>
        <taxon>Propionibacteriales</taxon>
        <taxon>Propionibacteriaceae</taxon>
        <taxon>Propionibacterium</taxon>
    </lineage>
</organism>
<feature type="region of interest" description="Disordered" evidence="4">
    <location>
        <begin position="325"/>
        <end position="345"/>
    </location>
</feature>
<evidence type="ECO:0000313" key="5">
    <source>
        <dbReference type="EMBL" id="SCQ74450.1"/>
    </source>
</evidence>
<keyword evidence="1" id="KW-0805">Transcription regulation</keyword>
<dbReference type="PROSITE" id="PS50932">
    <property type="entry name" value="HTH_LACI_2"/>
    <property type="match status" value="1"/>
</dbReference>
<dbReference type="PANTHER" id="PTHR30146:SF109">
    <property type="entry name" value="HTH-TYPE TRANSCRIPTIONAL REGULATOR GALS"/>
    <property type="match status" value="1"/>
</dbReference>
<gene>
    <name evidence="5" type="ORF">PFR_JS23_184</name>
</gene>
<dbReference type="GO" id="GO:0003700">
    <property type="term" value="F:DNA-binding transcription factor activity"/>
    <property type="evidence" value="ECO:0007669"/>
    <property type="project" value="TreeGrafter"/>
</dbReference>
<dbReference type="SUPFAM" id="SSF47413">
    <property type="entry name" value="lambda repressor-like DNA-binding domains"/>
    <property type="match status" value="1"/>
</dbReference>
<keyword evidence="3" id="KW-0804">Transcription</keyword>
<dbReference type="Pfam" id="PF00356">
    <property type="entry name" value="LacI"/>
    <property type="match status" value="1"/>
</dbReference>
<dbReference type="SUPFAM" id="SSF53822">
    <property type="entry name" value="Periplasmic binding protein-like I"/>
    <property type="match status" value="1"/>
</dbReference>
<evidence type="ECO:0000256" key="2">
    <source>
        <dbReference type="ARBA" id="ARBA00023125"/>
    </source>
</evidence>
<dbReference type="CDD" id="cd06267">
    <property type="entry name" value="PBP1_LacI_sugar_binding-like"/>
    <property type="match status" value="1"/>
</dbReference>
<dbReference type="Proteomes" id="UP000250080">
    <property type="component" value="Chromosome I"/>
</dbReference>
<dbReference type="RefSeq" id="WP_063493617.1">
    <property type="nucleotide sequence ID" value="NZ_CCYN01000022.1"/>
</dbReference>
<proteinExistence type="predicted"/>
<dbReference type="Pfam" id="PF13377">
    <property type="entry name" value="Peripla_BP_3"/>
    <property type="match status" value="1"/>
</dbReference>
<reference evidence="5 6" key="1">
    <citation type="submission" date="2016-09" db="EMBL/GenBank/DDBJ databases">
        <authorList>
            <person name="Laine KS P."/>
        </authorList>
    </citation>
    <scope>NUCLEOTIDE SEQUENCE [LARGE SCALE GENOMIC DNA]</scope>
    <source>
        <strain evidence="5">PFRJS-23</strain>
    </source>
</reference>
<dbReference type="AlphaFoldDB" id="A0A0A8RTD6"/>
<dbReference type="InterPro" id="IPR000843">
    <property type="entry name" value="HTH_LacI"/>
</dbReference>
<dbReference type="SMART" id="SM00354">
    <property type="entry name" value="HTH_LACI"/>
    <property type="match status" value="1"/>
</dbReference>
<name>A0A0A8RTD6_9ACTN</name>
<dbReference type="InterPro" id="IPR028082">
    <property type="entry name" value="Peripla_BP_I"/>
</dbReference>